<dbReference type="OMA" id="IHDLCLH"/>
<dbReference type="PRINTS" id="PR00465">
    <property type="entry name" value="EP450IV"/>
</dbReference>
<dbReference type="GO" id="GO:0005506">
    <property type="term" value="F:iron ion binding"/>
    <property type="evidence" value="ECO:0007669"/>
    <property type="project" value="InterPro"/>
</dbReference>
<keyword evidence="10" id="KW-0503">Monooxygenase</keyword>
<dbReference type="GO" id="GO:0020037">
    <property type="term" value="F:heme binding"/>
    <property type="evidence" value="ECO:0007669"/>
    <property type="project" value="InterPro"/>
</dbReference>
<keyword evidence="11" id="KW-0472">Membrane</keyword>
<keyword evidence="14" id="KW-1185">Reference proteome</keyword>
<keyword evidence="5" id="KW-0812">Transmembrane</keyword>
<keyword evidence="9 12" id="KW-0408">Iron</keyword>
<dbReference type="GeneID" id="4396933"/>
<keyword evidence="6 12" id="KW-0479">Metal-binding</keyword>
<evidence type="ECO:0000256" key="2">
    <source>
        <dbReference type="ARBA" id="ARBA00004370"/>
    </source>
</evidence>
<keyword evidence="8" id="KW-0560">Oxidoreductase</keyword>
<reference evidence="14" key="1">
    <citation type="journal article" date="2015" name="Genome Announc.">
        <title>Draft genome sequence of the cellulolytic fungus Chaetomium globosum.</title>
        <authorList>
            <person name="Cuomo C.A."/>
            <person name="Untereiner W.A."/>
            <person name="Ma L.-J."/>
            <person name="Grabherr M."/>
            <person name="Birren B.W."/>
        </authorList>
    </citation>
    <scope>NUCLEOTIDE SEQUENCE [LARGE SCALE GENOMIC DNA]</scope>
    <source>
        <strain evidence="14">ATCC 6205 / CBS 148.51 / DSM 1962 / NBRC 6347 / NRRL 1970</strain>
    </source>
</reference>
<organism evidence="13 14">
    <name type="scientific">Chaetomium globosum (strain ATCC 6205 / CBS 148.51 / DSM 1962 / NBRC 6347 / NRRL 1970)</name>
    <name type="common">Soil fungus</name>
    <dbReference type="NCBI Taxonomy" id="306901"/>
    <lineage>
        <taxon>Eukaryota</taxon>
        <taxon>Fungi</taxon>
        <taxon>Dikarya</taxon>
        <taxon>Ascomycota</taxon>
        <taxon>Pezizomycotina</taxon>
        <taxon>Sordariomycetes</taxon>
        <taxon>Sordariomycetidae</taxon>
        <taxon>Sordariales</taxon>
        <taxon>Chaetomiaceae</taxon>
        <taxon>Chaetomium</taxon>
    </lineage>
</organism>
<dbReference type="STRING" id="306901.Q2GQC0"/>
<evidence type="ECO:0008006" key="15">
    <source>
        <dbReference type="Google" id="ProtNLM"/>
    </source>
</evidence>
<evidence type="ECO:0000256" key="11">
    <source>
        <dbReference type="ARBA" id="ARBA00023136"/>
    </source>
</evidence>
<protein>
    <recommendedName>
        <fullName evidence="15">Cytochrome P450</fullName>
    </recommendedName>
</protein>
<feature type="binding site" description="axial binding residue" evidence="12">
    <location>
        <position position="398"/>
    </location>
    <ligand>
        <name>heme</name>
        <dbReference type="ChEBI" id="CHEBI:30413"/>
    </ligand>
    <ligandPart>
        <name>Fe</name>
        <dbReference type="ChEBI" id="CHEBI:18248"/>
    </ligandPart>
</feature>
<dbReference type="RefSeq" id="XP_001227761.1">
    <property type="nucleotide sequence ID" value="XM_001227760.1"/>
</dbReference>
<dbReference type="HOGENOM" id="CLU_022195_7_0_1"/>
<dbReference type="EMBL" id="CH408035">
    <property type="protein sequence ID" value="EAQ83430.1"/>
    <property type="molecule type" value="Genomic_DNA"/>
</dbReference>
<comment type="subcellular location">
    <subcellularLocation>
        <location evidence="2">Membrane</location>
    </subcellularLocation>
</comment>
<evidence type="ECO:0000256" key="1">
    <source>
        <dbReference type="ARBA" id="ARBA00001971"/>
    </source>
</evidence>
<evidence type="ECO:0000256" key="9">
    <source>
        <dbReference type="ARBA" id="ARBA00023004"/>
    </source>
</evidence>
<evidence type="ECO:0000256" key="6">
    <source>
        <dbReference type="ARBA" id="ARBA00022723"/>
    </source>
</evidence>
<dbReference type="AlphaFoldDB" id="Q2GQC0"/>
<dbReference type="GO" id="GO:0016705">
    <property type="term" value="F:oxidoreductase activity, acting on paired donors, with incorporation or reduction of molecular oxygen"/>
    <property type="evidence" value="ECO:0007669"/>
    <property type="project" value="InterPro"/>
</dbReference>
<keyword evidence="4 12" id="KW-0349">Heme</keyword>
<dbReference type="InterPro" id="IPR002403">
    <property type="entry name" value="Cyt_P450_E_grp-IV"/>
</dbReference>
<dbReference type="GO" id="GO:0016020">
    <property type="term" value="C:membrane"/>
    <property type="evidence" value="ECO:0007669"/>
    <property type="project" value="UniProtKB-SubCell"/>
</dbReference>
<evidence type="ECO:0000256" key="8">
    <source>
        <dbReference type="ARBA" id="ARBA00023002"/>
    </source>
</evidence>
<dbReference type="Pfam" id="PF00067">
    <property type="entry name" value="p450"/>
    <property type="match status" value="1"/>
</dbReference>
<comment type="cofactor">
    <cofactor evidence="1 12">
        <name>heme</name>
        <dbReference type="ChEBI" id="CHEBI:30413"/>
    </cofactor>
</comment>
<dbReference type="OrthoDB" id="1844152at2759"/>
<keyword evidence="7" id="KW-1133">Transmembrane helix</keyword>
<dbReference type="InterPro" id="IPR036396">
    <property type="entry name" value="Cyt_P450_sf"/>
</dbReference>
<dbReference type="InterPro" id="IPR001128">
    <property type="entry name" value="Cyt_P450"/>
</dbReference>
<sequence length="453" mass="50572">MNTMNNTIAVKALGLQQTWPPASLLRVNPLAAVVVAGMLALLCLQACTSGNKLLANGEPYEVLAPDGRYVFVSSPKYIKEMDSAPDTVLSLQAAAKQMLQPIHTMHAFNWFDRRGTEGVGFVKALRTMLTNNLPAVLPDLSTIIRTRFESLHEAHPKINGVTQSPVYVMNVKLVVLSNAVSFFGKDLGMANPYHMAHPTRLIPVTMLTIIMTAKNEAFMESALTYIEETFVCAEIVRLLPKFMSPILGRLMRRRLKSQDVVYNTLLAVTEQRCLERDMKNLGQDVPYHIYALDAAAHNNLVANETQTAESTRRAALRPFTFSDGTKLNVGDWGCTPVKAMMHDAEFYPEPLQFNGFRFADPAIVQAAGDHFKTPQPKPSKLTDCSSTYHVWGTGRMACPGRYYATAVMKVILGQIIMNYHCELLNREESRCVTWRSTMLPKHSTKVVFTRRAD</sequence>
<dbReference type="eggNOG" id="KOG0158">
    <property type="taxonomic scope" value="Eukaryota"/>
</dbReference>
<dbReference type="Proteomes" id="UP000001056">
    <property type="component" value="Unassembled WGS sequence"/>
</dbReference>
<evidence type="ECO:0000313" key="14">
    <source>
        <dbReference type="Proteomes" id="UP000001056"/>
    </source>
</evidence>
<evidence type="ECO:0000256" key="10">
    <source>
        <dbReference type="ARBA" id="ARBA00023033"/>
    </source>
</evidence>
<dbReference type="PANTHER" id="PTHR46206">
    <property type="entry name" value="CYTOCHROME P450"/>
    <property type="match status" value="1"/>
</dbReference>
<proteinExistence type="inferred from homology"/>
<dbReference type="GO" id="GO:0004497">
    <property type="term" value="F:monooxygenase activity"/>
    <property type="evidence" value="ECO:0007669"/>
    <property type="project" value="UniProtKB-KW"/>
</dbReference>
<comment type="similarity">
    <text evidence="3">Belongs to the cytochrome P450 family.</text>
</comment>
<evidence type="ECO:0000256" key="7">
    <source>
        <dbReference type="ARBA" id="ARBA00022989"/>
    </source>
</evidence>
<evidence type="ECO:0000256" key="4">
    <source>
        <dbReference type="ARBA" id="ARBA00022617"/>
    </source>
</evidence>
<evidence type="ECO:0000256" key="3">
    <source>
        <dbReference type="ARBA" id="ARBA00010617"/>
    </source>
</evidence>
<gene>
    <name evidence="13" type="ORF">CHGG_09834</name>
</gene>
<dbReference type="InParanoid" id="Q2GQC0"/>
<name>Q2GQC0_CHAGB</name>
<accession>Q2GQC0</accession>
<evidence type="ECO:0000256" key="12">
    <source>
        <dbReference type="PIRSR" id="PIRSR602403-1"/>
    </source>
</evidence>
<dbReference type="SUPFAM" id="SSF48264">
    <property type="entry name" value="Cytochrome P450"/>
    <property type="match status" value="1"/>
</dbReference>
<evidence type="ECO:0000256" key="5">
    <source>
        <dbReference type="ARBA" id="ARBA00022692"/>
    </source>
</evidence>
<dbReference type="VEuPathDB" id="FungiDB:CHGG_09834"/>
<dbReference type="PANTHER" id="PTHR46206:SF5">
    <property type="entry name" value="P450, PUTATIVE (EUROFUNG)-RELATED"/>
    <property type="match status" value="1"/>
</dbReference>
<dbReference type="Gene3D" id="1.10.630.10">
    <property type="entry name" value="Cytochrome P450"/>
    <property type="match status" value="1"/>
</dbReference>
<evidence type="ECO:0000313" key="13">
    <source>
        <dbReference type="EMBL" id="EAQ83430.1"/>
    </source>
</evidence>